<sequence>MSRAEMRRLQREQKKSETVTYNLTKAQLDAMVNKKFRDELSRVKKEATEDAVRTAMTLMLTLPLEVLIDHYWQKSYADRIPKFTAYVIDYYKKWESGELDMDKLQADLWERGRVKIVEE</sequence>
<dbReference type="AlphaFoldDB" id="A0A414P847"/>
<reference evidence="1 2" key="1">
    <citation type="submission" date="2018-08" db="EMBL/GenBank/DDBJ databases">
        <title>A genome reference for cultivated species of the human gut microbiota.</title>
        <authorList>
            <person name="Zou Y."/>
            <person name="Xue W."/>
            <person name="Luo G."/>
        </authorList>
    </citation>
    <scope>NUCLEOTIDE SEQUENCE [LARGE SCALE GENOMIC DNA]</scope>
    <source>
        <strain evidence="1 2">AM25-1LB</strain>
    </source>
</reference>
<accession>A0A414P847</accession>
<protein>
    <submittedName>
        <fullName evidence="1">Uncharacterized protein</fullName>
    </submittedName>
</protein>
<proteinExistence type="predicted"/>
<name>A0A414P847_9FIRM</name>
<dbReference type="RefSeq" id="WP_118212563.1">
    <property type="nucleotide sequence ID" value="NZ_JAQEAN010000008.1"/>
</dbReference>
<evidence type="ECO:0000313" key="2">
    <source>
        <dbReference type="Proteomes" id="UP000284902"/>
    </source>
</evidence>
<gene>
    <name evidence="1" type="ORF">DW672_03470</name>
</gene>
<organism evidence="1 2">
    <name type="scientific">[Ruminococcus] lactaris</name>
    <dbReference type="NCBI Taxonomy" id="46228"/>
    <lineage>
        <taxon>Bacteria</taxon>
        <taxon>Bacillati</taxon>
        <taxon>Bacillota</taxon>
        <taxon>Clostridia</taxon>
        <taxon>Lachnospirales</taxon>
        <taxon>Lachnospiraceae</taxon>
        <taxon>Mediterraneibacter</taxon>
    </lineage>
</organism>
<dbReference type="EMBL" id="QRHG01000006">
    <property type="protein sequence ID" value="RHF62313.1"/>
    <property type="molecule type" value="Genomic_DNA"/>
</dbReference>
<evidence type="ECO:0000313" key="1">
    <source>
        <dbReference type="EMBL" id="RHF62313.1"/>
    </source>
</evidence>
<comment type="caution">
    <text evidence="1">The sequence shown here is derived from an EMBL/GenBank/DDBJ whole genome shotgun (WGS) entry which is preliminary data.</text>
</comment>
<dbReference type="Proteomes" id="UP000284902">
    <property type="component" value="Unassembled WGS sequence"/>
</dbReference>